<dbReference type="VEuPathDB" id="FungiDB:H310_07395"/>
<dbReference type="SUPFAM" id="SSF47473">
    <property type="entry name" value="EF-hand"/>
    <property type="match status" value="1"/>
</dbReference>
<protein>
    <recommendedName>
        <fullName evidence="3">EF-hand domain-containing protein</fullName>
    </recommendedName>
</protein>
<evidence type="ECO:0000256" key="1">
    <source>
        <dbReference type="SAM" id="MobiDB-lite"/>
    </source>
</evidence>
<dbReference type="GeneID" id="20084445"/>
<evidence type="ECO:0000313" key="2">
    <source>
        <dbReference type="EMBL" id="ETW00875.1"/>
    </source>
</evidence>
<dbReference type="Gene3D" id="1.10.238.10">
    <property type="entry name" value="EF-hand"/>
    <property type="match status" value="1"/>
</dbReference>
<name>A0A024U3T4_9STRA</name>
<dbReference type="RefSeq" id="XP_008871010.1">
    <property type="nucleotide sequence ID" value="XM_008872788.1"/>
</dbReference>
<feature type="region of interest" description="Disordered" evidence="1">
    <location>
        <begin position="335"/>
        <end position="360"/>
    </location>
</feature>
<evidence type="ECO:0008006" key="3">
    <source>
        <dbReference type="Google" id="ProtNLM"/>
    </source>
</evidence>
<feature type="compositionally biased region" description="Basic residues" evidence="1">
    <location>
        <begin position="480"/>
        <end position="492"/>
    </location>
</feature>
<dbReference type="AlphaFoldDB" id="A0A024U3T4"/>
<sequence>MAASVLTSYAMPLQMIFLEAMDVDVVRANPRTQGLHYSTQRNHTLTFAGFLQVLKHYRICPDLLSRAQVLTLFKSLGMHHPSKMEMHDFMSALAKCAILVFSSEEWDRNYPTEEQKMRLLLLWMDKNSRLFKGNGRKLCKSVEGAPAQASLSPAPHSLDRWLTLPHIEQLDTILQAAFGYYCAGDSDAITSMSFLRFLRDVGLRDGVNLRLADIDVIFHQIRGMHRAAPLPQTLCYEEFYAALGMVSSRLYTTTGSSNRCFLLFMNEYILPALAHMHHMHLPLHNYHDSWRERWQQLCTLKQILASSATKEIFDSRPTYDLSAKRYAHHLPGNVHEKDEVQPTDSTAINPGSLPPSPSKIHPITQIPTPRLDRVDSVIHLSQSDQVAQPHDLSTSNALPSQEQALELQVLEELQQLSLHLRQKLRCHPAPVCVNDMGKCFPPPPSSVRLKTALDRLAQELSASTRSSPAQDLDTTPAMPRRAKQRQPHTLRG</sequence>
<gene>
    <name evidence="2" type="ORF">H310_07395</name>
</gene>
<dbReference type="EMBL" id="KI913964">
    <property type="protein sequence ID" value="ETW00875.1"/>
    <property type="molecule type" value="Genomic_DNA"/>
</dbReference>
<dbReference type="OrthoDB" id="70488at2759"/>
<dbReference type="InterPro" id="IPR011992">
    <property type="entry name" value="EF-hand-dom_pair"/>
</dbReference>
<proteinExistence type="predicted"/>
<accession>A0A024U3T4</accession>
<feature type="region of interest" description="Disordered" evidence="1">
    <location>
        <begin position="458"/>
        <end position="492"/>
    </location>
</feature>
<organism evidence="2">
    <name type="scientific">Aphanomyces invadans</name>
    <dbReference type="NCBI Taxonomy" id="157072"/>
    <lineage>
        <taxon>Eukaryota</taxon>
        <taxon>Sar</taxon>
        <taxon>Stramenopiles</taxon>
        <taxon>Oomycota</taxon>
        <taxon>Saprolegniomycetes</taxon>
        <taxon>Saprolegniales</taxon>
        <taxon>Verrucalvaceae</taxon>
        <taxon>Aphanomyces</taxon>
    </lineage>
</organism>
<feature type="compositionally biased region" description="Polar residues" evidence="1">
    <location>
        <begin position="460"/>
        <end position="473"/>
    </location>
</feature>
<reference evidence="2" key="1">
    <citation type="submission" date="2013-12" db="EMBL/GenBank/DDBJ databases">
        <title>The Genome Sequence of Aphanomyces invadans NJM9701.</title>
        <authorList>
            <consortium name="The Broad Institute Genomics Platform"/>
            <person name="Russ C."/>
            <person name="Tyler B."/>
            <person name="van West P."/>
            <person name="Dieguez-Uribeondo J."/>
            <person name="Young S.K."/>
            <person name="Zeng Q."/>
            <person name="Gargeya S."/>
            <person name="Fitzgerald M."/>
            <person name="Abouelleil A."/>
            <person name="Alvarado L."/>
            <person name="Chapman S.B."/>
            <person name="Gainer-Dewar J."/>
            <person name="Goldberg J."/>
            <person name="Griggs A."/>
            <person name="Gujja S."/>
            <person name="Hansen M."/>
            <person name="Howarth C."/>
            <person name="Imamovic A."/>
            <person name="Ireland A."/>
            <person name="Larimer J."/>
            <person name="McCowan C."/>
            <person name="Murphy C."/>
            <person name="Pearson M."/>
            <person name="Poon T.W."/>
            <person name="Priest M."/>
            <person name="Roberts A."/>
            <person name="Saif S."/>
            <person name="Shea T."/>
            <person name="Sykes S."/>
            <person name="Wortman J."/>
            <person name="Nusbaum C."/>
            <person name="Birren B."/>
        </authorList>
    </citation>
    <scope>NUCLEOTIDE SEQUENCE [LARGE SCALE GENOMIC DNA]</scope>
    <source>
        <strain evidence="2">NJM9701</strain>
    </source>
</reference>